<dbReference type="InterPro" id="IPR032675">
    <property type="entry name" value="LRR_dom_sf"/>
</dbReference>
<dbReference type="PROSITE" id="PS51450">
    <property type="entry name" value="LRR"/>
    <property type="match status" value="5"/>
</dbReference>
<dbReference type="PANTHER" id="PTHR46652:SF3">
    <property type="entry name" value="LEUCINE-RICH REPEAT-CONTAINING PROTEIN 9"/>
    <property type="match status" value="1"/>
</dbReference>
<evidence type="ECO:0000313" key="5">
    <source>
        <dbReference type="Proteomes" id="UP001642409"/>
    </source>
</evidence>
<dbReference type="Gene3D" id="3.80.10.10">
    <property type="entry name" value="Ribonuclease Inhibitor"/>
    <property type="match status" value="1"/>
</dbReference>
<dbReference type="AlphaFoldDB" id="A0AA86QD25"/>
<organism evidence="3">
    <name type="scientific">Hexamita inflata</name>
    <dbReference type="NCBI Taxonomy" id="28002"/>
    <lineage>
        <taxon>Eukaryota</taxon>
        <taxon>Metamonada</taxon>
        <taxon>Diplomonadida</taxon>
        <taxon>Hexamitidae</taxon>
        <taxon>Hexamitinae</taxon>
        <taxon>Hexamita</taxon>
    </lineage>
</organism>
<reference evidence="3" key="1">
    <citation type="submission" date="2023-06" db="EMBL/GenBank/DDBJ databases">
        <authorList>
            <person name="Kurt Z."/>
        </authorList>
    </citation>
    <scope>NUCLEOTIDE SEQUENCE</scope>
</reference>
<reference evidence="4 5" key="2">
    <citation type="submission" date="2024-07" db="EMBL/GenBank/DDBJ databases">
        <authorList>
            <person name="Akdeniz Z."/>
        </authorList>
    </citation>
    <scope>NUCLEOTIDE SEQUENCE [LARGE SCALE GENOMIC DNA]</scope>
</reference>
<evidence type="ECO:0000256" key="2">
    <source>
        <dbReference type="ARBA" id="ARBA00022737"/>
    </source>
</evidence>
<dbReference type="PANTHER" id="PTHR46652">
    <property type="entry name" value="LEUCINE-RICH REPEAT AND IQ DOMAIN-CONTAINING PROTEIN 1-RELATED"/>
    <property type="match status" value="1"/>
</dbReference>
<dbReference type="SMART" id="SM00365">
    <property type="entry name" value="LRR_SD22"/>
    <property type="match status" value="5"/>
</dbReference>
<keyword evidence="1" id="KW-0433">Leucine-rich repeat</keyword>
<dbReference type="InterPro" id="IPR001611">
    <property type="entry name" value="Leu-rich_rpt"/>
</dbReference>
<protein>
    <submittedName>
        <fullName evidence="3">Leucine-rich repeat domain-containing protein</fullName>
    </submittedName>
    <submittedName>
        <fullName evidence="4">Leucine-rich_repeat domain-containing protein</fullName>
    </submittedName>
</protein>
<gene>
    <name evidence="3" type="ORF">HINF_LOCUS40268</name>
    <name evidence="4" type="ORF">HINF_LOCUS8523</name>
</gene>
<dbReference type="SUPFAM" id="SSF52075">
    <property type="entry name" value="Outer arm dynein light chain 1"/>
    <property type="match status" value="1"/>
</dbReference>
<comment type="caution">
    <text evidence="3">The sequence shown here is derived from an EMBL/GenBank/DDBJ whole genome shotgun (WGS) entry which is preliminary data.</text>
</comment>
<keyword evidence="2" id="KW-0677">Repeat</keyword>
<dbReference type="Pfam" id="PF12799">
    <property type="entry name" value="LRR_4"/>
    <property type="match status" value="2"/>
</dbReference>
<proteinExistence type="predicted"/>
<dbReference type="Proteomes" id="UP001642409">
    <property type="component" value="Unassembled WGS sequence"/>
</dbReference>
<dbReference type="EMBL" id="CAXDID020000018">
    <property type="protein sequence ID" value="CAL5985062.1"/>
    <property type="molecule type" value="Genomic_DNA"/>
</dbReference>
<evidence type="ECO:0000313" key="4">
    <source>
        <dbReference type="EMBL" id="CAL5985062.1"/>
    </source>
</evidence>
<keyword evidence="5" id="KW-1185">Reference proteome</keyword>
<dbReference type="InterPro" id="IPR050836">
    <property type="entry name" value="SDS22/Internalin_LRR"/>
</dbReference>
<sequence>MIHLNTLYVDNNQIKDVSPLNSLTNLKILYLPDNKVSDLSQLRNLCRLEELNIGFNELTDLYGVQHLKSLKNLTVSGNRISDRSPLSECQKLEYLSIQNNQITSIAPLLKIQTLHILHPENNFITELGQSRFRLNMQQEPSEHIILLSNRMRAIYYSRINVEKNFQKKQNIQNRYFVVILEVKAKIESATEIQFTLSKNLLRIFGNLEHTSQ</sequence>
<name>A0AA86QD25_9EUKA</name>
<evidence type="ECO:0000313" key="3">
    <source>
        <dbReference type="EMBL" id="CAI9952623.1"/>
    </source>
</evidence>
<evidence type="ECO:0000256" key="1">
    <source>
        <dbReference type="ARBA" id="ARBA00022614"/>
    </source>
</evidence>
<accession>A0AA86QD25</accession>
<dbReference type="EMBL" id="CATOUU010000834">
    <property type="protein sequence ID" value="CAI9952623.1"/>
    <property type="molecule type" value="Genomic_DNA"/>
</dbReference>
<dbReference type="InterPro" id="IPR025875">
    <property type="entry name" value="Leu-rich_rpt_4"/>
</dbReference>